<comment type="caution">
    <text evidence="2">The sequence shown here is derived from an EMBL/GenBank/DDBJ whole genome shotgun (WGS) entry which is preliminary data.</text>
</comment>
<proteinExistence type="predicted"/>
<keyword evidence="1" id="KW-0812">Transmembrane</keyword>
<organism evidence="2 3">
    <name type="scientific">Protea cynaroides</name>
    <dbReference type="NCBI Taxonomy" id="273540"/>
    <lineage>
        <taxon>Eukaryota</taxon>
        <taxon>Viridiplantae</taxon>
        <taxon>Streptophyta</taxon>
        <taxon>Embryophyta</taxon>
        <taxon>Tracheophyta</taxon>
        <taxon>Spermatophyta</taxon>
        <taxon>Magnoliopsida</taxon>
        <taxon>Proteales</taxon>
        <taxon>Proteaceae</taxon>
        <taxon>Protea</taxon>
    </lineage>
</organism>
<dbReference type="OrthoDB" id="1378449at2759"/>
<feature type="transmembrane region" description="Helical" evidence="1">
    <location>
        <begin position="410"/>
        <end position="435"/>
    </location>
</feature>
<protein>
    <submittedName>
        <fullName evidence="2">Uncharacterized protein</fullName>
    </submittedName>
</protein>
<dbReference type="PANTHER" id="PTHR31170:SF25">
    <property type="entry name" value="BNAA09G04570D PROTEIN"/>
    <property type="match status" value="1"/>
</dbReference>
<name>A0A9Q0KLN8_9MAGN</name>
<keyword evidence="1" id="KW-1133">Transmembrane helix</keyword>
<keyword evidence="3" id="KW-1185">Reference proteome</keyword>
<evidence type="ECO:0000313" key="2">
    <source>
        <dbReference type="EMBL" id="KAJ4972877.1"/>
    </source>
</evidence>
<dbReference type="InterPro" id="IPR004158">
    <property type="entry name" value="DUF247_pln"/>
</dbReference>
<accession>A0A9Q0KLN8</accession>
<gene>
    <name evidence="2" type="ORF">NE237_006051</name>
</gene>
<evidence type="ECO:0000256" key="1">
    <source>
        <dbReference type="SAM" id="Phobius"/>
    </source>
</evidence>
<dbReference type="EMBL" id="JAMYWD010000004">
    <property type="protein sequence ID" value="KAJ4972877.1"/>
    <property type="molecule type" value="Genomic_DNA"/>
</dbReference>
<dbReference type="Pfam" id="PF03140">
    <property type="entry name" value="DUF247"/>
    <property type="match status" value="1"/>
</dbReference>
<dbReference type="AlphaFoldDB" id="A0A9Q0KLN8"/>
<evidence type="ECO:0000313" key="3">
    <source>
        <dbReference type="Proteomes" id="UP001141806"/>
    </source>
</evidence>
<sequence length="438" mass="50237">MGSQDSGDIEFGNLNIVCADFIRSKLNSQKILPGTLEPSSCIFRVHQNIRNVNKAAYTPDMVSIGPYHRPDSPNTNLEAMEKHKLKYLQAVLERTRETTNLDKYVEALVKLEPEARKCYSETINLPQEQFIDMMLIDGFFILELFRKHIKVVLVDEDDPIFNSSSITARVLRDLVLLENQIPMSVLQILFDLSKNPVPDSPTLIEMALSFFDTFIPNAKNKYPKSNGTVKHKHLVDLLRYTLSVSLPKPSSISAFSTVQESLPSAMELQRSGVTFKMAKSYDSLIHIKFDKGVFEIPQLTIHDHTGSFFHNLIAYEQQHYTGTPYITAYAILMNNLIDTVYDVRFLRRQKIITNQLGNDRKVSSLFTNLCKGISRNGFYYLEVCDKVIDYYKLPYHQWKVELKRIWSTNVWTIISVAAAILLLLLTAWSTVFITLPFF</sequence>
<keyword evidence="1" id="KW-0472">Membrane</keyword>
<dbReference type="Proteomes" id="UP001141806">
    <property type="component" value="Unassembled WGS sequence"/>
</dbReference>
<dbReference type="PANTHER" id="PTHR31170">
    <property type="entry name" value="BNAC04G53230D PROTEIN"/>
    <property type="match status" value="1"/>
</dbReference>
<reference evidence="2" key="1">
    <citation type="journal article" date="2023" name="Plant J.">
        <title>The genome of the king protea, Protea cynaroides.</title>
        <authorList>
            <person name="Chang J."/>
            <person name="Duong T.A."/>
            <person name="Schoeman C."/>
            <person name="Ma X."/>
            <person name="Roodt D."/>
            <person name="Barker N."/>
            <person name="Li Z."/>
            <person name="Van de Peer Y."/>
            <person name="Mizrachi E."/>
        </authorList>
    </citation>
    <scope>NUCLEOTIDE SEQUENCE</scope>
    <source>
        <tissue evidence="2">Young leaves</tissue>
    </source>
</reference>